<dbReference type="EMBL" id="KZ679264">
    <property type="protein sequence ID" value="PTB39345.1"/>
    <property type="molecule type" value="Genomic_DNA"/>
</dbReference>
<gene>
    <name evidence="2" type="ORF">M441DRAFT_70480</name>
</gene>
<feature type="compositionally biased region" description="Polar residues" evidence="1">
    <location>
        <begin position="21"/>
        <end position="30"/>
    </location>
</feature>
<dbReference type="OrthoDB" id="10345996at2759"/>
<evidence type="ECO:0000256" key="1">
    <source>
        <dbReference type="SAM" id="MobiDB-lite"/>
    </source>
</evidence>
<feature type="region of interest" description="Disordered" evidence="1">
    <location>
        <begin position="11"/>
        <end position="34"/>
    </location>
</feature>
<dbReference type="Proteomes" id="UP000240493">
    <property type="component" value="Unassembled WGS sequence"/>
</dbReference>
<proteinExistence type="predicted"/>
<sequence length="103" mass="11867">MLSATKCVRIENENRERSNNGPISSHTSWTPKKKKGVGIKIFSIRRHAASKMARGQKRCLKRIRIFSLRWSRNVISWNRTFVLPKILKECGKTVGTLSKSRIT</sequence>
<name>A0A2T3Z3H1_TRIA4</name>
<protein>
    <submittedName>
        <fullName evidence="2">Uncharacterized protein</fullName>
    </submittedName>
</protein>
<accession>A0A2T3Z3H1</accession>
<keyword evidence="3" id="KW-1185">Reference proteome</keyword>
<reference evidence="2 3" key="1">
    <citation type="submission" date="2016-07" db="EMBL/GenBank/DDBJ databases">
        <title>Multiple horizontal gene transfer events from other fungi enriched the ability of initially mycotrophic Trichoderma (Ascomycota) to feed on dead plant biomass.</title>
        <authorList>
            <consortium name="DOE Joint Genome Institute"/>
            <person name="Aerts A."/>
            <person name="Atanasova L."/>
            <person name="Chenthamara K."/>
            <person name="Zhang J."/>
            <person name="Grujic M."/>
            <person name="Henrissat B."/>
            <person name="Kuo A."/>
            <person name="Salamov A."/>
            <person name="Lipzen A."/>
            <person name="Labutti K."/>
            <person name="Barry K."/>
            <person name="Miao Y."/>
            <person name="Rahimi M.J."/>
            <person name="Shen Q."/>
            <person name="Grigoriev I.V."/>
            <person name="Kubicek C.P."/>
            <person name="Druzhinina I.S."/>
        </authorList>
    </citation>
    <scope>NUCLEOTIDE SEQUENCE [LARGE SCALE GENOMIC DNA]</scope>
    <source>
        <strain evidence="2 3">CBS 433.97</strain>
    </source>
</reference>
<dbReference type="AlphaFoldDB" id="A0A2T3Z3H1"/>
<organism evidence="2 3">
    <name type="scientific">Trichoderma asperellum (strain ATCC 204424 / CBS 433.97 / NBRC 101777)</name>
    <dbReference type="NCBI Taxonomy" id="1042311"/>
    <lineage>
        <taxon>Eukaryota</taxon>
        <taxon>Fungi</taxon>
        <taxon>Dikarya</taxon>
        <taxon>Ascomycota</taxon>
        <taxon>Pezizomycotina</taxon>
        <taxon>Sordariomycetes</taxon>
        <taxon>Hypocreomycetidae</taxon>
        <taxon>Hypocreales</taxon>
        <taxon>Hypocreaceae</taxon>
        <taxon>Trichoderma</taxon>
    </lineage>
</organism>
<evidence type="ECO:0000313" key="3">
    <source>
        <dbReference type="Proteomes" id="UP000240493"/>
    </source>
</evidence>
<evidence type="ECO:0000313" key="2">
    <source>
        <dbReference type="EMBL" id="PTB39345.1"/>
    </source>
</evidence>